<dbReference type="PANTHER" id="PTHR38790:SF9">
    <property type="entry name" value="F-BOX DOMAIN-CONTAINING PROTEIN"/>
    <property type="match status" value="1"/>
</dbReference>
<proteinExistence type="predicted"/>
<dbReference type="InterPro" id="IPR056632">
    <property type="entry name" value="DUF7730"/>
</dbReference>
<feature type="domain" description="DUF7730" evidence="1">
    <location>
        <begin position="59"/>
        <end position="277"/>
    </location>
</feature>
<keyword evidence="3" id="KW-1185">Reference proteome</keyword>
<dbReference type="OrthoDB" id="4757095at2759"/>
<dbReference type="Proteomes" id="UP000700596">
    <property type="component" value="Unassembled WGS sequence"/>
</dbReference>
<gene>
    <name evidence="2" type="ORF">B0J11DRAFT_566089</name>
</gene>
<comment type="caution">
    <text evidence="2">The sequence shown here is derived from an EMBL/GenBank/DDBJ whole genome shotgun (WGS) entry which is preliminary data.</text>
</comment>
<evidence type="ECO:0000313" key="2">
    <source>
        <dbReference type="EMBL" id="KAH7132611.1"/>
    </source>
</evidence>
<dbReference type="Pfam" id="PF24864">
    <property type="entry name" value="DUF7730"/>
    <property type="match status" value="1"/>
</dbReference>
<reference evidence="2" key="1">
    <citation type="journal article" date="2021" name="Nat. Commun.">
        <title>Genetic determinants of endophytism in the Arabidopsis root mycobiome.</title>
        <authorList>
            <person name="Mesny F."/>
            <person name="Miyauchi S."/>
            <person name="Thiergart T."/>
            <person name="Pickel B."/>
            <person name="Atanasova L."/>
            <person name="Karlsson M."/>
            <person name="Huettel B."/>
            <person name="Barry K.W."/>
            <person name="Haridas S."/>
            <person name="Chen C."/>
            <person name="Bauer D."/>
            <person name="Andreopoulos W."/>
            <person name="Pangilinan J."/>
            <person name="LaButti K."/>
            <person name="Riley R."/>
            <person name="Lipzen A."/>
            <person name="Clum A."/>
            <person name="Drula E."/>
            <person name="Henrissat B."/>
            <person name="Kohler A."/>
            <person name="Grigoriev I.V."/>
            <person name="Martin F.M."/>
            <person name="Hacquard S."/>
        </authorList>
    </citation>
    <scope>NUCLEOTIDE SEQUENCE</scope>
    <source>
        <strain evidence="2">MPI-CAGE-CH-0243</strain>
    </source>
</reference>
<dbReference type="PANTHER" id="PTHR38790">
    <property type="entry name" value="2EXR DOMAIN-CONTAINING PROTEIN-RELATED"/>
    <property type="match status" value="1"/>
</dbReference>
<dbReference type="AlphaFoldDB" id="A0A9P9E9T5"/>
<protein>
    <recommendedName>
        <fullName evidence="1">DUF7730 domain-containing protein</fullName>
    </recommendedName>
</protein>
<accession>A0A9P9E9T5</accession>
<sequence>MSDFVYSTKWRCKAVYRWMACKPPLIHEEVPRNIFLPRPRKRALTLPLRNPDAVQRTLDQSQSVLMSKFPLEIRWKLYGYTLGDETIQLEIYNATLRGRMCSHIPCQHNADCIGEQRKRRPAVALLRTCRIVYTEAIEFLYSSNTFAISPNLGEGFALPLLSRLLLPQRLRQIRVLHLWWIADRNMYYGPPFDGVKEYVDSWNALANMTSLHELLIIYKTKVYERNPWKARFEIKRQEMLMFDRINTITVPKYFTVVLPHRLCKPPLNVSPSKCVFEWPEEEKTPEG</sequence>
<dbReference type="EMBL" id="JAGMWT010000003">
    <property type="protein sequence ID" value="KAH7132611.1"/>
    <property type="molecule type" value="Genomic_DNA"/>
</dbReference>
<evidence type="ECO:0000313" key="3">
    <source>
        <dbReference type="Proteomes" id="UP000700596"/>
    </source>
</evidence>
<organism evidence="2 3">
    <name type="scientific">Dendryphion nanum</name>
    <dbReference type="NCBI Taxonomy" id="256645"/>
    <lineage>
        <taxon>Eukaryota</taxon>
        <taxon>Fungi</taxon>
        <taxon>Dikarya</taxon>
        <taxon>Ascomycota</taxon>
        <taxon>Pezizomycotina</taxon>
        <taxon>Dothideomycetes</taxon>
        <taxon>Pleosporomycetidae</taxon>
        <taxon>Pleosporales</taxon>
        <taxon>Torulaceae</taxon>
        <taxon>Dendryphion</taxon>
    </lineage>
</organism>
<name>A0A9P9E9T5_9PLEO</name>
<evidence type="ECO:0000259" key="1">
    <source>
        <dbReference type="Pfam" id="PF24864"/>
    </source>
</evidence>